<feature type="transmembrane region" description="Helical" evidence="1">
    <location>
        <begin position="349"/>
        <end position="368"/>
    </location>
</feature>
<sequence>MLNGSISQMPYQIIIPFLPFITEYVFLKGQYGLICQAACHIGILLARIIVPRFIISFGSRLVICTGALLSLSFFIYFFYMIDKIFEYTMLPDREEYHLDSHFSVLIALSFIFGFGIFMSYEGNHLYVKHCAINVENDIMRKKKEYIYSKNYQQIIFFFRILSIVAAAFIFANYNIYLISTIHKLNHLVIYCAALSFASFVFSLIMEAPYQNPKLKNSSIFEEESESNYINRIQSKLSKNHINEHYEYEGSYLKLSQYLQKDILSNIFSMRMLKYLLHIICSASMNTMFESVAFIFISTKIRDNVQEHITRTTFFMFIPYIGIQMLFSFCTCRACYEFNDYGYQRSNRRWGSIINFLMFAGMCVLAVIFRLKEWDFYQISAQQTIGIFIGGSAYCGLCDLLFQKQRKSLAYQYQRHLSFYRATQIVEEFVKAVIQVFLFFQYFIFLDQWNFEDILGFQFFILIGLSLAIGLFLQILICLCF</sequence>
<dbReference type="Proteomes" id="UP000039865">
    <property type="component" value="Unassembled WGS sequence"/>
</dbReference>
<feature type="transmembrane region" description="Helical" evidence="1">
    <location>
        <begin position="316"/>
        <end position="337"/>
    </location>
</feature>
<evidence type="ECO:0000313" key="2">
    <source>
        <dbReference type="EMBL" id="CDW77200.1"/>
    </source>
</evidence>
<feature type="transmembrane region" description="Helical" evidence="1">
    <location>
        <begin position="31"/>
        <end position="49"/>
    </location>
</feature>
<evidence type="ECO:0000313" key="3">
    <source>
        <dbReference type="Proteomes" id="UP000039865"/>
    </source>
</evidence>
<protein>
    <submittedName>
        <fullName evidence="2">Uncharacterized protein</fullName>
    </submittedName>
</protein>
<feature type="transmembrane region" description="Helical" evidence="1">
    <location>
        <begin position="456"/>
        <end position="479"/>
    </location>
</feature>
<keyword evidence="3" id="KW-1185">Reference proteome</keyword>
<feature type="transmembrane region" description="Helical" evidence="1">
    <location>
        <begin position="187"/>
        <end position="205"/>
    </location>
</feature>
<reference evidence="2 3" key="1">
    <citation type="submission" date="2014-06" db="EMBL/GenBank/DDBJ databases">
        <authorList>
            <person name="Swart Estienne"/>
        </authorList>
    </citation>
    <scope>NUCLEOTIDE SEQUENCE [LARGE SCALE GENOMIC DNA]</scope>
    <source>
        <strain evidence="2 3">130c</strain>
    </source>
</reference>
<feature type="transmembrane region" description="Helical" evidence="1">
    <location>
        <begin position="380"/>
        <end position="401"/>
    </location>
</feature>
<dbReference type="AlphaFoldDB" id="A0A078A6J1"/>
<feature type="transmembrane region" description="Helical" evidence="1">
    <location>
        <begin position="101"/>
        <end position="120"/>
    </location>
</feature>
<evidence type="ECO:0000256" key="1">
    <source>
        <dbReference type="SAM" id="Phobius"/>
    </source>
</evidence>
<proteinExistence type="predicted"/>
<gene>
    <name evidence="2" type="primary">Contig4530.g4836</name>
    <name evidence="2" type="ORF">STYLEM_6170</name>
</gene>
<dbReference type="EMBL" id="CCKQ01005933">
    <property type="protein sequence ID" value="CDW77200.1"/>
    <property type="molecule type" value="Genomic_DNA"/>
</dbReference>
<keyword evidence="1" id="KW-1133">Transmembrane helix</keyword>
<dbReference type="InParanoid" id="A0A078A6J1"/>
<name>A0A078A6J1_STYLE</name>
<keyword evidence="1" id="KW-0812">Transmembrane</keyword>
<keyword evidence="1" id="KW-0472">Membrane</keyword>
<feature type="transmembrane region" description="Helical" evidence="1">
    <location>
        <begin position="156"/>
        <end position="175"/>
    </location>
</feature>
<feature type="transmembrane region" description="Helical" evidence="1">
    <location>
        <begin position="421"/>
        <end position="444"/>
    </location>
</feature>
<feature type="transmembrane region" description="Helical" evidence="1">
    <location>
        <begin position="61"/>
        <end position="81"/>
    </location>
</feature>
<accession>A0A078A6J1</accession>
<organism evidence="2 3">
    <name type="scientific">Stylonychia lemnae</name>
    <name type="common">Ciliate</name>
    <dbReference type="NCBI Taxonomy" id="5949"/>
    <lineage>
        <taxon>Eukaryota</taxon>
        <taxon>Sar</taxon>
        <taxon>Alveolata</taxon>
        <taxon>Ciliophora</taxon>
        <taxon>Intramacronucleata</taxon>
        <taxon>Spirotrichea</taxon>
        <taxon>Stichotrichia</taxon>
        <taxon>Sporadotrichida</taxon>
        <taxon>Oxytrichidae</taxon>
        <taxon>Stylonychinae</taxon>
        <taxon>Stylonychia</taxon>
    </lineage>
</organism>
<feature type="transmembrane region" description="Helical" evidence="1">
    <location>
        <begin position="274"/>
        <end position="296"/>
    </location>
</feature>